<dbReference type="PANTHER" id="PTHR33048">
    <property type="entry name" value="PTH11-LIKE INTEGRAL MEMBRANE PROTEIN (AFU_ORTHOLOGUE AFUA_5G11245)"/>
    <property type="match status" value="1"/>
</dbReference>
<dbReference type="InterPro" id="IPR052337">
    <property type="entry name" value="SAT4-like"/>
</dbReference>
<evidence type="ECO:0000256" key="2">
    <source>
        <dbReference type="ARBA" id="ARBA00022692"/>
    </source>
</evidence>
<evidence type="ECO:0000256" key="4">
    <source>
        <dbReference type="ARBA" id="ARBA00023136"/>
    </source>
</evidence>
<organism evidence="8 9">
    <name type="scientific">Curvularia kusanoi</name>
    <name type="common">Cochliobolus kusanoi</name>
    <dbReference type="NCBI Taxonomy" id="90978"/>
    <lineage>
        <taxon>Eukaryota</taxon>
        <taxon>Fungi</taxon>
        <taxon>Dikarya</taxon>
        <taxon>Ascomycota</taxon>
        <taxon>Pezizomycotina</taxon>
        <taxon>Dothideomycetes</taxon>
        <taxon>Pleosporomycetidae</taxon>
        <taxon>Pleosporales</taxon>
        <taxon>Pleosporineae</taxon>
        <taxon>Pleosporaceae</taxon>
        <taxon>Curvularia</taxon>
    </lineage>
</organism>
<keyword evidence="4 6" id="KW-0472">Membrane</keyword>
<evidence type="ECO:0000256" key="6">
    <source>
        <dbReference type="SAM" id="Phobius"/>
    </source>
</evidence>
<sequence length="270" mass="31045">MTSRFPTPAEIQSFPAPNYVDPTTRRPLAIGLITPMTVVVVAFISCRFYSRTVLTKTLGWDDGIMLLAAITSVGNNVMVIISMLPQYQMGYHLWDIRPQILYGSMKAAQMGMSTQLLFTVIITLMKVAILMTYLRIFPSRLNKWFCRVMLFYTVSLNTACFFVTLFQCAPASTYWNIFKYFGRAKCLNIRAIYYFHSGQNTLSDFLIFLWPARDLLNVKVSLRQRITLTCMFSLGVIVCVAGVVRLYYTHLYLESFDVFWHGAETFIIIH</sequence>
<dbReference type="AlphaFoldDB" id="A0A9P4TJ42"/>
<dbReference type="InterPro" id="IPR049326">
    <property type="entry name" value="Rhodopsin_dom_fungi"/>
</dbReference>
<dbReference type="OrthoDB" id="5401779at2759"/>
<feature type="transmembrane region" description="Helical" evidence="6">
    <location>
        <begin position="226"/>
        <end position="248"/>
    </location>
</feature>
<evidence type="ECO:0000259" key="7">
    <source>
        <dbReference type="Pfam" id="PF20684"/>
    </source>
</evidence>
<dbReference type="Pfam" id="PF20684">
    <property type="entry name" value="Fung_rhodopsin"/>
    <property type="match status" value="1"/>
</dbReference>
<feature type="transmembrane region" description="Helical" evidence="6">
    <location>
        <begin position="28"/>
        <end position="50"/>
    </location>
</feature>
<dbReference type="PANTHER" id="PTHR33048:SF129">
    <property type="entry name" value="INTEGRAL MEMBRANE PROTEIN-RELATED"/>
    <property type="match status" value="1"/>
</dbReference>
<dbReference type="EMBL" id="SWKU01000005">
    <property type="protein sequence ID" value="KAF3006656.1"/>
    <property type="molecule type" value="Genomic_DNA"/>
</dbReference>
<keyword evidence="3 6" id="KW-1133">Transmembrane helix</keyword>
<feature type="transmembrane region" description="Helical" evidence="6">
    <location>
        <begin position="62"/>
        <end position="84"/>
    </location>
</feature>
<proteinExistence type="inferred from homology"/>
<comment type="subcellular location">
    <subcellularLocation>
        <location evidence="1">Membrane</location>
        <topology evidence="1">Multi-pass membrane protein</topology>
    </subcellularLocation>
</comment>
<feature type="domain" description="Rhodopsin" evidence="7">
    <location>
        <begin position="47"/>
        <end position="265"/>
    </location>
</feature>
<reference evidence="8" key="1">
    <citation type="submission" date="2019-04" db="EMBL/GenBank/DDBJ databases">
        <title>Sequencing of skin fungus with MAO and IRED activity.</title>
        <authorList>
            <person name="Marsaioli A.J."/>
            <person name="Bonatto J.M.C."/>
            <person name="Reis Junior O."/>
        </authorList>
    </citation>
    <scope>NUCLEOTIDE SEQUENCE</scope>
    <source>
        <strain evidence="8">30M1</strain>
    </source>
</reference>
<dbReference type="Proteomes" id="UP000801428">
    <property type="component" value="Unassembled WGS sequence"/>
</dbReference>
<evidence type="ECO:0000256" key="1">
    <source>
        <dbReference type="ARBA" id="ARBA00004141"/>
    </source>
</evidence>
<evidence type="ECO:0000313" key="9">
    <source>
        <dbReference type="Proteomes" id="UP000801428"/>
    </source>
</evidence>
<evidence type="ECO:0000313" key="8">
    <source>
        <dbReference type="EMBL" id="KAF3006656.1"/>
    </source>
</evidence>
<name>A0A9P4TJ42_CURKU</name>
<keyword evidence="9" id="KW-1185">Reference proteome</keyword>
<feature type="transmembrane region" description="Helical" evidence="6">
    <location>
        <begin position="149"/>
        <end position="172"/>
    </location>
</feature>
<comment type="similarity">
    <text evidence="5">Belongs to the SAT4 family.</text>
</comment>
<keyword evidence="2 6" id="KW-0812">Transmembrane</keyword>
<evidence type="ECO:0000256" key="5">
    <source>
        <dbReference type="ARBA" id="ARBA00038359"/>
    </source>
</evidence>
<gene>
    <name evidence="8" type="ORF">E8E13_008245</name>
</gene>
<dbReference type="GO" id="GO:0016020">
    <property type="term" value="C:membrane"/>
    <property type="evidence" value="ECO:0007669"/>
    <property type="project" value="UniProtKB-SubCell"/>
</dbReference>
<feature type="transmembrane region" description="Helical" evidence="6">
    <location>
        <begin position="116"/>
        <end position="137"/>
    </location>
</feature>
<protein>
    <recommendedName>
        <fullName evidence="7">Rhodopsin domain-containing protein</fullName>
    </recommendedName>
</protein>
<evidence type="ECO:0000256" key="3">
    <source>
        <dbReference type="ARBA" id="ARBA00022989"/>
    </source>
</evidence>
<comment type="caution">
    <text evidence="8">The sequence shown here is derived from an EMBL/GenBank/DDBJ whole genome shotgun (WGS) entry which is preliminary data.</text>
</comment>
<accession>A0A9P4TJ42</accession>